<feature type="region of interest" description="Disordered" evidence="1">
    <location>
        <begin position="58"/>
        <end position="121"/>
    </location>
</feature>
<protein>
    <submittedName>
        <fullName evidence="2">Uncharacterized protein</fullName>
    </submittedName>
</protein>
<feature type="region of interest" description="Disordered" evidence="1">
    <location>
        <begin position="1"/>
        <end position="26"/>
    </location>
</feature>
<proteinExistence type="predicted"/>
<evidence type="ECO:0000256" key="1">
    <source>
        <dbReference type="SAM" id="MobiDB-lite"/>
    </source>
</evidence>
<reference evidence="2 3" key="1">
    <citation type="submission" date="2017-11" db="EMBL/GenBank/DDBJ databases">
        <title>De novo assembly and phasing of dikaryotic genomes from two isolates of Puccinia coronata f. sp. avenae, the causal agent of oat crown rust.</title>
        <authorList>
            <person name="Miller M.E."/>
            <person name="Zhang Y."/>
            <person name="Omidvar V."/>
            <person name="Sperschneider J."/>
            <person name="Schwessinger B."/>
            <person name="Raley C."/>
            <person name="Palmer J.M."/>
            <person name="Garnica D."/>
            <person name="Upadhyaya N."/>
            <person name="Rathjen J."/>
            <person name="Taylor J.M."/>
            <person name="Park R.F."/>
            <person name="Dodds P.N."/>
            <person name="Hirsch C.D."/>
            <person name="Kianian S.F."/>
            <person name="Figueroa M."/>
        </authorList>
    </citation>
    <scope>NUCLEOTIDE SEQUENCE [LARGE SCALE GENOMIC DNA]</scope>
    <source>
        <strain evidence="2">12NC29</strain>
    </source>
</reference>
<gene>
    <name evidence="2" type="ORF">PCANC_16465</name>
</gene>
<feature type="compositionally biased region" description="Polar residues" evidence="1">
    <location>
        <begin position="68"/>
        <end position="114"/>
    </location>
</feature>
<comment type="caution">
    <text evidence="2">The sequence shown here is derived from an EMBL/GenBank/DDBJ whole genome shotgun (WGS) entry which is preliminary data.</text>
</comment>
<dbReference type="Proteomes" id="UP000235388">
    <property type="component" value="Unassembled WGS sequence"/>
</dbReference>
<evidence type="ECO:0000313" key="3">
    <source>
        <dbReference type="Proteomes" id="UP000235388"/>
    </source>
</evidence>
<sequence>MSLCTRVPATGAGTSSQKPCIGDTRSGHFRRVPGYLWQVPELGYPDQLVECQLARRLSQRAGTAPARQKSSQQAGTAHACQESSQQAGTATARQESSQQAGTAQARQESSQQAGTALKSIY</sequence>
<dbReference type="STRING" id="200324.A0A2N5U6W8"/>
<evidence type="ECO:0000313" key="2">
    <source>
        <dbReference type="EMBL" id="PLW33503.1"/>
    </source>
</evidence>
<dbReference type="EMBL" id="PGCJ01000298">
    <property type="protein sequence ID" value="PLW33503.1"/>
    <property type="molecule type" value="Genomic_DNA"/>
</dbReference>
<name>A0A2N5U6W8_9BASI</name>
<keyword evidence="3" id="KW-1185">Reference proteome</keyword>
<dbReference type="AlphaFoldDB" id="A0A2N5U6W8"/>
<organism evidence="2 3">
    <name type="scientific">Puccinia coronata f. sp. avenae</name>
    <dbReference type="NCBI Taxonomy" id="200324"/>
    <lineage>
        <taxon>Eukaryota</taxon>
        <taxon>Fungi</taxon>
        <taxon>Dikarya</taxon>
        <taxon>Basidiomycota</taxon>
        <taxon>Pucciniomycotina</taxon>
        <taxon>Pucciniomycetes</taxon>
        <taxon>Pucciniales</taxon>
        <taxon>Pucciniaceae</taxon>
        <taxon>Puccinia</taxon>
    </lineage>
</organism>
<accession>A0A2N5U6W8</accession>